<reference evidence="2 3" key="1">
    <citation type="submission" date="2007-10" db="EMBL/GenBank/DDBJ databases">
        <authorList>
            <person name="Wagner-Dobler I."/>
            <person name="Ferriera S."/>
            <person name="Johnson J."/>
            <person name="Kravitz S."/>
            <person name="Beeson K."/>
            <person name="Sutton G."/>
            <person name="Rogers Y.-H."/>
            <person name="Friedman R."/>
            <person name="Frazier M."/>
            <person name="Venter J.C."/>
        </authorList>
    </citation>
    <scope>NUCLEOTIDE SEQUENCE [LARGE SCALE GENOMIC DNA]</scope>
    <source>
        <strain evidence="2 3">DFL-43</strain>
    </source>
</reference>
<accession>A9CXS7</accession>
<dbReference type="EMBL" id="ABIA03000001">
    <property type="protein sequence ID" value="EDQ35716.1"/>
    <property type="molecule type" value="Genomic_DNA"/>
</dbReference>
<keyword evidence="1" id="KW-1133">Transmembrane helix</keyword>
<feature type="transmembrane region" description="Helical" evidence="1">
    <location>
        <begin position="7"/>
        <end position="31"/>
    </location>
</feature>
<dbReference type="HOGENOM" id="CLU_2649512_0_0_5"/>
<keyword evidence="1" id="KW-0812">Transmembrane</keyword>
<keyword evidence="1" id="KW-0472">Membrane</keyword>
<dbReference type="OrthoDB" id="8116156at2"/>
<proteinExistence type="predicted"/>
<name>A9CXS7_HOEPD</name>
<gene>
    <name evidence="2" type="ORF">HPDFL43_21017</name>
</gene>
<reference evidence="2 3" key="2">
    <citation type="submission" date="2012-06" db="EMBL/GenBank/DDBJ databases">
        <authorList>
            <person name="Fiebig A."/>
        </authorList>
    </citation>
    <scope>NUCLEOTIDE SEQUENCE [LARGE SCALE GENOMIC DNA]</scope>
    <source>
        <strain evidence="2 3">DFL-43</strain>
    </source>
</reference>
<protein>
    <submittedName>
        <fullName evidence="2">Uncharacterized protein</fullName>
    </submittedName>
</protein>
<evidence type="ECO:0000313" key="2">
    <source>
        <dbReference type="EMBL" id="EDQ35716.1"/>
    </source>
</evidence>
<sequence length="76" mass="8079">MTRSGKLAFWVSGLCATVFSVDVVAGAFFRAEFLSDVAQAATLALSCSFFVAGLLFIEAHNKAGENSITNGEEETR</sequence>
<dbReference type="AlphaFoldDB" id="A9CXS7"/>
<evidence type="ECO:0000256" key="1">
    <source>
        <dbReference type="SAM" id="Phobius"/>
    </source>
</evidence>
<organism evidence="2 3">
    <name type="scientific">Hoeflea phototrophica (strain DSM 17068 / NCIMB 14078 / DFL-43)</name>
    <dbReference type="NCBI Taxonomy" id="411684"/>
    <lineage>
        <taxon>Bacteria</taxon>
        <taxon>Pseudomonadati</taxon>
        <taxon>Pseudomonadota</taxon>
        <taxon>Alphaproteobacteria</taxon>
        <taxon>Hyphomicrobiales</taxon>
        <taxon>Rhizobiaceae</taxon>
        <taxon>Hoeflea</taxon>
    </lineage>
</organism>
<keyword evidence="3" id="KW-1185">Reference proteome</keyword>
<dbReference type="Proteomes" id="UP000004291">
    <property type="component" value="Chromosome"/>
</dbReference>
<dbReference type="RefSeq" id="WP_007199947.1">
    <property type="nucleotide sequence ID" value="NZ_CM002917.1"/>
</dbReference>
<feature type="transmembrane region" description="Helical" evidence="1">
    <location>
        <begin position="37"/>
        <end position="57"/>
    </location>
</feature>
<evidence type="ECO:0000313" key="3">
    <source>
        <dbReference type="Proteomes" id="UP000004291"/>
    </source>
</evidence>
<dbReference type="STRING" id="411684.HPDFL43_21017"/>
<comment type="caution">
    <text evidence="2">The sequence shown here is derived from an EMBL/GenBank/DDBJ whole genome shotgun (WGS) entry which is preliminary data.</text>
</comment>